<dbReference type="EMBL" id="ANBP01000027">
    <property type="protein sequence ID" value="KAB7753863.1"/>
    <property type="molecule type" value="Genomic_DNA"/>
</dbReference>
<feature type="signal peptide" evidence="4">
    <location>
        <begin position="1"/>
        <end position="23"/>
    </location>
</feature>
<evidence type="ECO:0000256" key="2">
    <source>
        <dbReference type="ARBA" id="ARBA00093774"/>
    </source>
</evidence>
<evidence type="ECO:0000256" key="3">
    <source>
        <dbReference type="SAM" id="MobiDB-lite"/>
    </source>
</evidence>
<name>A0A5N5UW96_MYCPH</name>
<evidence type="ECO:0000313" key="6">
    <source>
        <dbReference type="EMBL" id="KAB7753863.1"/>
    </source>
</evidence>
<dbReference type="PROSITE" id="PS51257">
    <property type="entry name" value="PROKAR_LIPOPROTEIN"/>
    <property type="match status" value="1"/>
</dbReference>
<dbReference type="Pfam" id="PF26580">
    <property type="entry name" value="Mtb12_C"/>
    <property type="match status" value="1"/>
</dbReference>
<comment type="caution">
    <text evidence="6">The sequence shown here is derived from an EMBL/GenBank/DDBJ whole genome shotgun (WGS) entry which is preliminary data.</text>
</comment>
<comment type="similarity">
    <text evidence="2">Belongs to the MTB12 family.</text>
</comment>
<dbReference type="InterPro" id="IPR058644">
    <property type="entry name" value="Mtb12-like_C"/>
</dbReference>
<evidence type="ECO:0000259" key="5">
    <source>
        <dbReference type="Pfam" id="PF26580"/>
    </source>
</evidence>
<dbReference type="AlphaFoldDB" id="A0A5N5UW96"/>
<feature type="domain" description="Low molecular weight antigen MTB12-like C-terminal" evidence="5">
    <location>
        <begin position="59"/>
        <end position="174"/>
    </location>
</feature>
<protein>
    <recommendedName>
        <fullName evidence="5">Low molecular weight antigen MTB12-like C-terminal domain-containing protein</fullName>
    </recommendedName>
</protein>
<feature type="compositionally biased region" description="Pro residues" evidence="3">
    <location>
        <begin position="38"/>
        <end position="49"/>
    </location>
</feature>
<keyword evidence="7" id="KW-1185">Reference proteome</keyword>
<evidence type="ECO:0000256" key="1">
    <source>
        <dbReference type="ARBA" id="ARBA00022729"/>
    </source>
</evidence>
<gene>
    <name evidence="6" type="ORF">MPHL21000_17530</name>
</gene>
<evidence type="ECO:0000256" key="4">
    <source>
        <dbReference type="SAM" id="SignalP"/>
    </source>
</evidence>
<feature type="region of interest" description="Disordered" evidence="3">
    <location>
        <begin position="28"/>
        <end position="62"/>
    </location>
</feature>
<keyword evidence="1 4" id="KW-0732">Signal</keyword>
<reference evidence="6 7" key="1">
    <citation type="submission" date="2012-10" db="EMBL/GenBank/DDBJ databases">
        <title>The draft sequence of the Mycobacterium pheli genome.</title>
        <authorList>
            <person name="Pettersson B.M.F."/>
            <person name="Das S."/>
            <person name="Dasgupta S."/>
            <person name="Bhattacharya A."/>
            <person name="Kirsebom L.A."/>
        </authorList>
    </citation>
    <scope>NUCLEOTIDE SEQUENCE [LARGE SCALE GENOMIC DNA]</scope>
    <source>
        <strain evidence="6 7">CCUG 21000</strain>
    </source>
</reference>
<dbReference type="Proteomes" id="UP000325690">
    <property type="component" value="Unassembled WGS sequence"/>
</dbReference>
<proteinExistence type="inferred from homology"/>
<organism evidence="6 7">
    <name type="scientific">Mycolicibacterium phlei DSM 43239 = CCUG 21000</name>
    <dbReference type="NCBI Taxonomy" id="1226750"/>
    <lineage>
        <taxon>Bacteria</taxon>
        <taxon>Bacillati</taxon>
        <taxon>Actinomycetota</taxon>
        <taxon>Actinomycetes</taxon>
        <taxon>Mycobacteriales</taxon>
        <taxon>Mycobacteriaceae</taxon>
        <taxon>Mycolicibacterium</taxon>
    </lineage>
</organism>
<accession>A0A5N5UW96</accession>
<feature type="chain" id="PRO_5039013272" description="Low molecular weight antigen MTB12-like C-terminal domain-containing protein" evidence="4">
    <location>
        <begin position="24"/>
        <end position="182"/>
    </location>
</feature>
<evidence type="ECO:0000313" key="7">
    <source>
        <dbReference type="Proteomes" id="UP000325690"/>
    </source>
</evidence>
<sequence length="182" mass="18885">MHRTTRVALLGAVAIATALGLCACGDDSPSGAPGSVATPPPITPPPTVPPSETTAPVAPLPPPEALTDVLARLTDPAVPGTDKLDVIEDATPSDAASMDRFVAALRDGHYAPLTFEAKDLTWADGQPGVVLAVVTIRTANPQAGDFTFPMEFRFDDGHWQLGRRTSDSLLQIGETATPTPTP</sequence>